<dbReference type="InterPro" id="IPR043129">
    <property type="entry name" value="ATPase_NBD"/>
</dbReference>
<name>A0A0R1VCE8_9LACO</name>
<protein>
    <submittedName>
        <fullName evidence="3">Exopolyphosphatase</fullName>
    </submittedName>
</protein>
<dbReference type="CDD" id="cd24052">
    <property type="entry name" value="ASKHA_NBD_HpPPX-GppA-like"/>
    <property type="match status" value="1"/>
</dbReference>
<evidence type="ECO:0000313" key="4">
    <source>
        <dbReference type="Proteomes" id="UP000051739"/>
    </source>
</evidence>
<dbReference type="Pfam" id="PF02541">
    <property type="entry name" value="Ppx-GppA"/>
    <property type="match status" value="1"/>
</dbReference>
<organism evidence="3 4">
    <name type="scientific">Limosilactobacillus gastricus DSM 16045</name>
    <dbReference type="NCBI Taxonomy" id="1423749"/>
    <lineage>
        <taxon>Bacteria</taxon>
        <taxon>Bacillati</taxon>
        <taxon>Bacillota</taxon>
        <taxon>Bacilli</taxon>
        <taxon>Lactobacillales</taxon>
        <taxon>Lactobacillaceae</taxon>
        <taxon>Limosilactobacillus</taxon>
    </lineage>
</organism>
<dbReference type="Proteomes" id="UP000051739">
    <property type="component" value="Unassembled WGS sequence"/>
</dbReference>
<evidence type="ECO:0000313" key="3">
    <source>
        <dbReference type="EMBL" id="KRM03200.1"/>
    </source>
</evidence>
<sequence length="309" mass="34836">MINFVVIDLGSNSVRMRINELMENGSFLLTHQVKEYVRLSENMGPDKVLQKEPMERTIKALQELKKIYDQLPNPQVHAIATAAVRQAKNQKHFLKRVKEAVDLEFDVISGDQEAYLDYLGVTRTLPVNDCIIMDTGGASTELVYVEGGKMRDRISIPLGSVLISQRFGLDDEISAVSLFKAMTFVEQSLAKIDWLQEAHGKQLIGLGGSNRTLAKIMRRQLALDPDDLPDIHGMHVPSAHVYELMESVIQMNRTQREKTPGLAKVRADVIVGGWMPIILVMRMLDIQEVVFSNHGLREGVLYDYLDHQA</sequence>
<keyword evidence="4" id="KW-1185">Reference proteome</keyword>
<feature type="domain" description="Ppx/GppA phosphatase N-terminal" evidence="2">
    <location>
        <begin position="24"/>
        <end position="306"/>
    </location>
</feature>
<dbReference type="RefSeq" id="WP_056936796.1">
    <property type="nucleotide sequence ID" value="NZ_AZFN01000004.1"/>
</dbReference>
<dbReference type="InterPro" id="IPR050273">
    <property type="entry name" value="GppA/Ppx_hydrolase"/>
</dbReference>
<dbReference type="Gene3D" id="3.30.420.40">
    <property type="match status" value="1"/>
</dbReference>
<dbReference type="InterPro" id="IPR003695">
    <property type="entry name" value="Ppx_GppA_N"/>
</dbReference>
<evidence type="ECO:0000256" key="1">
    <source>
        <dbReference type="ARBA" id="ARBA00007125"/>
    </source>
</evidence>
<proteinExistence type="inferred from homology"/>
<dbReference type="PANTHER" id="PTHR30005">
    <property type="entry name" value="EXOPOLYPHOSPHATASE"/>
    <property type="match status" value="1"/>
</dbReference>
<reference evidence="3 4" key="1">
    <citation type="journal article" date="2015" name="Genome Announc.">
        <title>Expanding the biotechnology potential of lactobacilli through comparative genomics of 213 strains and associated genera.</title>
        <authorList>
            <person name="Sun Z."/>
            <person name="Harris H.M."/>
            <person name="McCann A."/>
            <person name="Guo C."/>
            <person name="Argimon S."/>
            <person name="Zhang W."/>
            <person name="Yang X."/>
            <person name="Jeffery I.B."/>
            <person name="Cooney J.C."/>
            <person name="Kagawa T.F."/>
            <person name="Liu W."/>
            <person name="Song Y."/>
            <person name="Salvetti E."/>
            <person name="Wrobel A."/>
            <person name="Rasinkangas P."/>
            <person name="Parkhill J."/>
            <person name="Rea M.C."/>
            <person name="O'Sullivan O."/>
            <person name="Ritari J."/>
            <person name="Douillard F.P."/>
            <person name="Paul Ross R."/>
            <person name="Yang R."/>
            <person name="Briner A.E."/>
            <person name="Felis G.E."/>
            <person name="de Vos W.M."/>
            <person name="Barrangou R."/>
            <person name="Klaenhammer T.R."/>
            <person name="Caufield P.W."/>
            <person name="Cui Y."/>
            <person name="Zhang H."/>
            <person name="O'Toole P.W."/>
        </authorList>
    </citation>
    <scope>NUCLEOTIDE SEQUENCE [LARGE SCALE GENOMIC DNA]</scope>
    <source>
        <strain evidence="3 4">DSM 16045</strain>
    </source>
</reference>
<dbReference type="PANTHER" id="PTHR30005:SF0">
    <property type="entry name" value="RETROGRADE REGULATION PROTEIN 2"/>
    <property type="match status" value="1"/>
</dbReference>
<dbReference type="EMBL" id="AZFN01000004">
    <property type="protein sequence ID" value="KRM03200.1"/>
    <property type="molecule type" value="Genomic_DNA"/>
</dbReference>
<comment type="similarity">
    <text evidence="1">Belongs to the GppA/Ppx family.</text>
</comment>
<dbReference type="GO" id="GO:0016462">
    <property type="term" value="F:pyrophosphatase activity"/>
    <property type="evidence" value="ECO:0007669"/>
    <property type="project" value="TreeGrafter"/>
</dbReference>
<dbReference type="PATRIC" id="fig|1423749.3.peg.1315"/>
<dbReference type="Gene3D" id="3.30.420.150">
    <property type="entry name" value="Exopolyphosphatase. Domain 2"/>
    <property type="match status" value="1"/>
</dbReference>
<accession>A0A0R1VCE8</accession>
<gene>
    <name evidence="3" type="ORF">FC60_GL001284</name>
</gene>
<comment type="caution">
    <text evidence="3">The sequence shown here is derived from an EMBL/GenBank/DDBJ whole genome shotgun (WGS) entry which is preliminary data.</text>
</comment>
<dbReference type="SUPFAM" id="SSF53067">
    <property type="entry name" value="Actin-like ATPase domain"/>
    <property type="match status" value="2"/>
</dbReference>
<evidence type="ECO:0000259" key="2">
    <source>
        <dbReference type="Pfam" id="PF02541"/>
    </source>
</evidence>
<dbReference type="AlphaFoldDB" id="A0A0R1VCE8"/>